<feature type="domain" description="HNH nuclease" evidence="1">
    <location>
        <begin position="153"/>
        <end position="206"/>
    </location>
</feature>
<organism evidence="2 3">
    <name type="scientific">Dorea longicatena</name>
    <dbReference type="NCBI Taxonomy" id="88431"/>
    <lineage>
        <taxon>Bacteria</taxon>
        <taxon>Bacillati</taxon>
        <taxon>Bacillota</taxon>
        <taxon>Clostridia</taxon>
        <taxon>Lachnospirales</taxon>
        <taxon>Lachnospiraceae</taxon>
        <taxon>Dorea</taxon>
    </lineage>
</organism>
<dbReference type="InterPro" id="IPR003615">
    <property type="entry name" value="HNH_nuc"/>
</dbReference>
<protein>
    <recommendedName>
        <fullName evidence="1">HNH nuclease domain-containing protein</fullName>
    </recommendedName>
</protein>
<dbReference type="EMBL" id="CYYM01000021">
    <property type="protein sequence ID" value="CUO60429.1"/>
    <property type="molecule type" value="Genomic_DNA"/>
</dbReference>
<accession>A0A174GHR2</accession>
<sequence>MEDRTGKKWSREETILAFELYCRTPFSKISKTNEDIINLAMLLGRSPSSVGLKMANLAHYDPEIRKKNLAGMSHGSKLDAEICMEFAGNWEMLSFEAEEILARKKGVSLEKMLGIEEEFSDIPLGKYRNTKMKQRVGQYFFRTAILNSYANRCCITGINEPKLLIASHIKPWKVSDEKTERTNPRNGLCLNALHDKAFDKGLITLNNNYEIIISSQFKKADMDQTTKDWFMMYDHKEIIRPDKFLPDRKFIEYHNDVIFQK</sequence>
<name>A0A174GHR2_9FIRM</name>
<dbReference type="Proteomes" id="UP000095380">
    <property type="component" value="Unassembled WGS sequence"/>
</dbReference>
<reference evidence="2 3" key="1">
    <citation type="submission" date="2015-09" db="EMBL/GenBank/DDBJ databases">
        <authorList>
            <consortium name="Pathogen Informatics"/>
        </authorList>
    </citation>
    <scope>NUCLEOTIDE SEQUENCE [LARGE SCALE GENOMIC DNA]</scope>
    <source>
        <strain evidence="2 3">2789STDY5608851</strain>
    </source>
</reference>
<evidence type="ECO:0000313" key="3">
    <source>
        <dbReference type="Proteomes" id="UP000095380"/>
    </source>
</evidence>
<gene>
    <name evidence="2" type="ORF">ERS852408_02530</name>
</gene>
<dbReference type="RefSeq" id="WP_055195528.1">
    <property type="nucleotide sequence ID" value="NZ_CYYM01000021.1"/>
</dbReference>
<dbReference type="AlphaFoldDB" id="A0A174GHR2"/>
<dbReference type="Pfam" id="PF13391">
    <property type="entry name" value="HNH_2"/>
    <property type="match status" value="1"/>
</dbReference>
<evidence type="ECO:0000259" key="1">
    <source>
        <dbReference type="Pfam" id="PF13391"/>
    </source>
</evidence>
<proteinExistence type="predicted"/>
<evidence type="ECO:0000313" key="2">
    <source>
        <dbReference type="EMBL" id="CUO60429.1"/>
    </source>
</evidence>